<evidence type="ECO:0000256" key="1">
    <source>
        <dbReference type="SAM" id="MobiDB-lite"/>
    </source>
</evidence>
<protein>
    <submittedName>
        <fullName evidence="2">DUF4150 domain-containing protein</fullName>
    </submittedName>
</protein>
<feature type="compositionally biased region" description="Basic residues" evidence="1">
    <location>
        <begin position="162"/>
        <end position="183"/>
    </location>
</feature>
<dbReference type="OrthoDB" id="272411at2"/>
<dbReference type="EMBL" id="CP046622">
    <property type="protein sequence ID" value="QGW80596.1"/>
    <property type="molecule type" value="Genomic_DNA"/>
</dbReference>
<organism evidence="2 3">
    <name type="scientific">Variovorax paradoxus</name>
    <dbReference type="NCBI Taxonomy" id="34073"/>
    <lineage>
        <taxon>Bacteria</taxon>
        <taxon>Pseudomonadati</taxon>
        <taxon>Pseudomonadota</taxon>
        <taxon>Betaproteobacteria</taxon>
        <taxon>Burkholderiales</taxon>
        <taxon>Comamonadaceae</taxon>
        <taxon>Variovorax</taxon>
    </lineage>
</organism>
<gene>
    <name evidence="2" type="ORF">GOQ09_02850</name>
</gene>
<evidence type="ECO:0000313" key="2">
    <source>
        <dbReference type="EMBL" id="QGW80596.1"/>
    </source>
</evidence>
<dbReference type="Proteomes" id="UP000425817">
    <property type="component" value="Chromosome"/>
</dbReference>
<dbReference type="RefSeq" id="WP_157611796.1">
    <property type="nucleotide sequence ID" value="NZ_CP046622.1"/>
</dbReference>
<accession>A0A6I6H8D7</accession>
<name>A0A6I6H8D7_VARPD</name>
<sequence>MPLTIRVNGTSLTLVHKFSIGISTATIPDVCKTPSPGGPVPVPYPNIANSITLSSGTTTVKGDKAMAANKGSKFAISNGDNAGVAGGVKSSTFMKEATWILYSFDVKMDGKNAARLTDKMFHNSKNAANLGGVAQQPLIDEVGQTMADKLCDAACKAMEKKKKKDAKAKNKAKKSKKKQKPSTRKFQNEMRNLLDPKKGGQRGSQPGLITEASQDLVGGDFIGKWGAATGSGAGCARWDIVLLGVKKVSKKLVEKGKVVLKDVFKIIEVKFPGDSPTDNQTKMLKMSPKTKKKVFELRPADHCICS</sequence>
<feature type="region of interest" description="Disordered" evidence="1">
    <location>
        <begin position="162"/>
        <end position="207"/>
    </location>
</feature>
<dbReference type="AlphaFoldDB" id="A0A6I6H8D7"/>
<evidence type="ECO:0000313" key="3">
    <source>
        <dbReference type="Proteomes" id="UP000425817"/>
    </source>
</evidence>
<dbReference type="Pfam" id="PF13665">
    <property type="entry name" value="Tox-PAAR-like"/>
    <property type="match status" value="1"/>
</dbReference>
<proteinExistence type="predicted"/>
<feature type="compositionally biased region" description="Basic and acidic residues" evidence="1">
    <location>
        <begin position="186"/>
        <end position="198"/>
    </location>
</feature>
<reference evidence="2 3" key="1">
    <citation type="submission" date="2019-12" db="EMBL/GenBank/DDBJ databases">
        <title>Hybrid Genome Assemblies of two High G+C Isolates from Undergraduate Microbiology Courses.</title>
        <authorList>
            <person name="Ne Ville C.J."/>
            <person name="Enright D."/>
            <person name="Hernandez I."/>
            <person name="Dodsworth J."/>
            <person name="Orwin P.M."/>
        </authorList>
    </citation>
    <scope>NUCLEOTIDE SEQUENCE [LARGE SCALE GENOMIC DNA]</scope>
    <source>
        <strain evidence="2 3">CSUSB</strain>
    </source>
</reference>